<feature type="binding site" evidence="10">
    <location>
        <position position="78"/>
    </location>
    <ligand>
        <name>Na(+)</name>
        <dbReference type="ChEBI" id="CHEBI:29101"/>
        <note>structural</note>
    </ligand>
</feature>
<keyword evidence="10" id="KW-0915">Sodium</keyword>
<accession>A0A9D1MZF6</accession>
<feature type="transmembrane region" description="Helical" evidence="10">
    <location>
        <begin position="64"/>
        <end position="83"/>
    </location>
</feature>
<comment type="function">
    <text evidence="9 10">Fluoride-specific ion channel. Important for reducing fluoride concentration in the cell, thus reducing its toxicity.</text>
</comment>
<dbReference type="GO" id="GO:0005886">
    <property type="term" value="C:plasma membrane"/>
    <property type="evidence" value="ECO:0007669"/>
    <property type="project" value="UniProtKB-SubCell"/>
</dbReference>
<reference evidence="11" key="2">
    <citation type="journal article" date="2021" name="PeerJ">
        <title>Extensive microbial diversity within the chicken gut microbiome revealed by metagenomics and culture.</title>
        <authorList>
            <person name="Gilroy R."/>
            <person name="Ravi A."/>
            <person name="Getino M."/>
            <person name="Pursley I."/>
            <person name="Horton D.L."/>
            <person name="Alikhan N.F."/>
            <person name="Baker D."/>
            <person name="Gharbi K."/>
            <person name="Hall N."/>
            <person name="Watson M."/>
            <person name="Adriaenssens E.M."/>
            <person name="Foster-Nyarko E."/>
            <person name="Jarju S."/>
            <person name="Secka A."/>
            <person name="Antonio M."/>
            <person name="Oren A."/>
            <person name="Chaudhuri R.R."/>
            <person name="La Ragione R."/>
            <person name="Hildebrand F."/>
            <person name="Pallen M.J."/>
        </authorList>
    </citation>
    <scope>NUCLEOTIDE SEQUENCE</scope>
    <source>
        <strain evidence="11">CHK154-7741</strain>
    </source>
</reference>
<dbReference type="Proteomes" id="UP000886748">
    <property type="component" value="Unassembled WGS sequence"/>
</dbReference>
<evidence type="ECO:0000313" key="12">
    <source>
        <dbReference type="Proteomes" id="UP000886748"/>
    </source>
</evidence>
<evidence type="ECO:0000256" key="5">
    <source>
        <dbReference type="ARBA" id="ARBA00023136"/>
    </source>
</evidence>
<comment type="similarity">
    <text evidence="7 10">Belongs to the fluoride channel Fluc/FEX (TC 1.A.43) family.</text>
</comment>
<feature type="binding site" evidence="10">
    <location>
        <position position="75"/>
    </location>
    <ligand>
        <name>Na(+)</name>
        <dbReference type="ChEBI" id="CHEBI:29101"/>
        <note>structural</note>
    </ligand>
</feature>
<dbReference type="GO" id="GO:0046872">
    <property type="term" value="F:metal ion binding"/>
    <property type="evidence" value="ECO:0007669"/>
    <property type="project" value="UniProtKB-KW"/>
</dbReference>
<evidence type="ECO:0000256" key="3">
    <source>
        <dbReference type="ARBA" id="ARBA00022692"/>
    </source>
</evidence>
<dbReference type="AlphaFoldDB" id="A0A9D1MZF6"/>
<dbReference type="HAMAP" id="MF_00454">
    <property type="entry name" value="FluC"/>
    <property type="match status" value="1"/>
</dbReference>
<comment type="catalytic activity">
    <reaction evidence="8">
        <text>fluoride(in) = fluoride(out)</text>
        <dbReference type="Rhea" id="RHEA:76159"/>
        <dbReference type="ChEBI" id="CHEBI:17051"/>
    </reaction>
    <physiologicalReaction direction="left-to-right" evidence="8">
        <dbReference type="Rhea" id="RHEA:76160"/>
    </physiologicalReaction>
</comment>
<evidence type="ECO:0000256" key="6">
    <source>
        <dbReference type="ARBA" id="ARBA00023303"/>
    </source>
</evidence>
<keyword evidence="10" id="KW-0813">Transport</keyword>
<comment type="subcellular location">
    <subcellularLocation>
        <location evidence="1 10">Cell membrane</location>
        <topology evidence="1 10">Multi-pass membrane protein</topology>
    </subcellularLocation>
</comment>
<gene>
    <name evidence="10 11" type="primary">crcB</name>
    <name evidence="10" type="synonym">fluC</name>
    <name evidence="11" type="ORF">IAD26_04370</name>
</gene>
<dbReference type="EMBL" id="DVOD01000031">
    <property type="protein sequence ID" value="HIU92353.1"/>
    <property type="molecule type" value="Genomic_DNA"/>
</dbReference>
<dbReference type="GO" id="GO:0062054">
    <property type="term" value="F:fluoride channel activity"/>
    <property type="evidence" value="ECO:0007669"/>
    <property type="project" value="UniProtKB-UniRule"/>
</dbReference>
<dbReference type="Pfam" id="PF02537">
    <property type="entry name" value="CRCB"/>
    <property type="match status" value="1"/>
</dbReference>
<name>A0A9D1MZF6_9CLOT</name>
<dbReference type="PANTHER" id="PTHR28259:SF1">
    <property type="entry name" value="FLUORIDE EXPORT PROTEIN 1-RELATED"/>
    <property type="match status" value="1"/>
</dbReference>
<keyword evidence="3 10" id="KW-0812">Transmembrane</keyword>
<evidence type="ECO:0000256" key="2">
    <source>
        <dbReference type="ARBA" id="ARBA00022475"/>
    </source>
</evidence>
<dbReference type="InterPro" id="IPR003691">
    <property type="entry name" value="FluC"/>
</dbReference>
<evidence type="ECO:0000256" key="4">
    <source>
        <dbReference type="ARBA" id="ARBA00022989"/>
    </source>
</evidence>
<organism evidence="11 12">
    <name type="scientific">Candidatus Limenecus avicola</name>
    <dbReference type="NCBI Taxonomy" id="2840847"/>
    <lineage>
        <taxon>Bacteria</taxon>
        <taxon>Bacillati</taxon>
        <taxon>Bacillota</taxon>
        <taxon>Clostridia</taxon>
        <taxon>Eubacteriales</taxon>
        <taxon>Clostridiaceae</taxon>
        <taxon>Clostridiaceae incertae sedis</taxon>
        <taxon>Candidatus Limenecus</taxon>
    </lineage>
</organism>
<dbReference type="NCBIfam" id="TIGR00494">
    <property type="entry name" value="crcB"/>
    <property type="match status" value="1"/>
</dbReference>
<keyword evidence="10" id="KW-0406">Ion transport</keyword>
<comment type="caution">
    <text evidence="11">The sequence shown here is derived from an EMBL/GenBank/DDBJ whole genome shotgun (WGS) entry which is preliminary data.</text>
</comment>
<keyword evidence="4 10" id="KW-1133">Transmembrane helix</keyword>
<reference evidence="11" key="1">
    <citation type="submission" date="2020-10" db="EMBL/GenBank/DDBJ databases">
        <authorList>
            <person name="Gilroy R."/>
        </authorList>
    </citation>
    <scope>NUCLEOTIDE SEQUENCE</scope>
    <source>
        <strain evidence="11">CHK154-7741</strain>
    </source>
</reference>
<keyword evidence="10" id="KW-0479">Metal-binding</keyword>
<evidence type="ECO:0000256" key="1">
    <source>
        <dbReference type="ARBA" id="ARBA00004651"/>
    </source>
</evidence>
<keyword evidence="5 10" id="KW-0472">Membrane</keyword>
<feature type="transmembrane region" description="Helical" evidence="10">
    <location>
        <begin position="31"/>
        <end position="52"/>
    </location>
</feature>
<evidence type="ECO:0000313" key="11">
    <source>
        <dbReference type="EMBL" id="HIU92353.1"/>
    </source>
</evidence>
<evidence type="ECO:0000256" key="9">
    <source>
        <dbReference type="ARBA" id="ARBA00049940"/>
    </source>
</evidence>
<sequence length="122" mass="13184">MLNILAVFLGGGIGAACRYLITMISNRFFGIAHWGTFSANIIGCFLIGYIFGYTLEKAQGFPPALKLFLTVGFLGGLTTFSTFSCESFCFLRDGKILHCALYMLASFAIGLCATFAGFMLAK</sequence>
<proteinExistence type="inferred from homology"/>
<comment type="activity regulation">
    <text evidence="10">Na(+) is not transported, but it plays an essential structural role and its presence is essential for fluoride channel function.</text>
</comment>
<keyword evidence="2 10" id="KW-1003">Cell membrane</keyword>
<evidence type="ECO:0000256" key="10">
    <source>
        <dbReference type="HAMAP-Rule" id="MF_00454"/>
    </source>
</evidence>
<evidence type="ECO:0000256" key="7">
    <source>
        <dbReference type="ARBA" id="ARBA00035120"/>
    </source>
</evidence>
<evidence type="ECO:0000256" key="8">
    <source>
        <dbReference type="ARBA" id="ARBA00035585"/>
    </source>
</evidence>
<protein>
    <recommendedName>
        <fullName evidence="10">Fluoride-specific ion channel FluC</fullName>
    </recommendedName>
</protein>
<dbReference type="GO" id="GO:0140114">
    <property type="term" value="P:cellular detoxification of fluoride"/>
    <property type="evidence" value="ECO:0007669"/>
    <property type="project" value="UniProtKB-UniRule"/>
</dbReference>
<dbReference type="PANTHER" id="PTHR28259">
    <property type="entry name" value="FLUORIDE EXPORT PROTEIN 1-RELATED"/>
    <property type="match status" value="1"/>
</dbReference>
<feature type="transmembrane region" description="Helical" evidence="10">
    <location>
        <begin position="95"/>
        <end position="121"/>
    </location>
</feature>
<keyword evidence="6 10" id="KW-0407">Ion channel</keyword>